<dbReference type="AlphaFoldDB" id="A0A261F347"/>
<keyword evidence="7" id="KW-1185">Reference proteome</keyword>
<name>A0A261F347_9BIFI</name>
<dbReference type="Pfam" id="PF01381">
    <property type="entry name" value="HTH_3"/>
    <property type="match status" value="1"/>
</dbReference>
<dbReference type="PROSITE" id="PS50943">
    <property type="entry name" value="HTH_CROC1"/>
    <property type="match status" value="1"/>
</dbReference>
<feature type="domain" description="HTH cro/C1-type" evidence="5">
    <location>
        <begin position="62"/>
        <end position="116"/>
    </location>
</feature>
<proteinExistence type="predicted"/>
<evidence type="ECO:0000259" key="5">
    <source>
        <dbReference type="PROSITE" id="PS50943"/>
    </source>
</evidence>
<keyword evidence="3" id="KW-0804">Transcription</keyword>
<protein>
    <submittedName>
        <fullName evidence="6">DNA-binding protein</fullName>
    </submittedName>
</protein>
<dbReference type="GO" id="GO:0003677">
    <property type="term" value="F:DNA binding"/>
    <property type="evidence" value="ECO:0007669"/>
    <property type="project" value="UniProtKB-KW"/>
</dbReference>
<comment type="caution">
    <text evidence="6">The sequence shown here is derived from an EMBL/GenBank/DDBJ whole genome shotgun (WGS) entry which is preliminary data.</text>
</comment>
<dbReference type="RefSeq" id="WP_244902346.1">
    <property type="nucleotide sequence ID" value="NZ_PGFC01000002.1"/>
</dbReference>
<dbReference type="SUPFAM" id="SSF47413">
    <property type="entry name" value="lambda repressor-like DNA-binding domains"/>
    <property type="match status" value="1"/>
</dbReference>
<dbReference type="EMBL" id="MWWQ01000004">
    <property type="protein sequence ID" value="OZG53549.1"/>
    <property type="molecule type" value="Genomic_DNA"/>
</dbReference>
<keyword evidence="1" id="KW-0805">Transcription regulation</keyword>
<evidence type="ECO:0000313" key="7">
    <source>
        <dbReference type="Proteomes" id="UP000216454"/>
    </source>
</evidence>
<feature type="compositionally biased region" description="Basic and acidic residues" evidence="4">
    <location>
        <begin position="30"/>
        <end position="51"/>
    </location>
</feature>
<dbReference type="GO" id="GO:0003700">
    <property type="term" value="F:DNA-binding transcription factor activity"/>
    <property type="evidence" value="ECO:0007669"/>
    <property type="project" value="TreeGrafter"/>
</dbReference>
<dbReference type="PANTHER" id="PTHR46797">
    <property type="entry name" value="HTH-TYPE TRANSCRIPTIONAL REGULATOR"/>
    <property type="match status" value="1"/>
</dbReference>
<accession>A0A261F347</accession>
<evidence type="ECO:0000256" key="1">
    <source>
        <dbReference type="ARBA" id="ARBA00023015"/>
    </source>
</evidence>
<dbReference type="CDD" id="cd00093">
    <property type="entry name" value="HTH_XRE"/>
    <property type="match status" value="1"/>
</dbReference>
<reference evidence="6 7" key="1">
    <citation type="journal article" date="2017" name="BMC Genomics">
        <title>Comparative genomic and phylogenomic analyses of the Bifidobacteriaceae family.</title>
        <authorList>
            <person name="Lugli G.A."/>
            <person name="Milani C."/>
            <person name="Turroni F."/>
            <person name="Duranti S."/>
            <person name="Mancabelli L."/>
            <person name="Mangifesta M."/>
            <person name="Ferrario C."/>
            <person name="Modesto M."/>
            <person name="Mattarelli P."/>
            <person name="Jiri K."/>
            <person name="van Sinderen D."/>
            <person name="Ventura M."/>
        </authorList>
    </citation>
    <scope>NUCLEOTIDE SEQUENCE [LARGE SCALE GENOMIC DNA]</scope>
    <source>
        <strain evidence="6 7">DSM 24744</strain>
    </source>
</reference>
<dbReference type="GO" id="GO:0005829">
    <property type="term" value="C:cytosol"/>
    <property type="evidence" value="ECO:0007669"/>
    <property type="project" value="TreeGrafter"/>
</dbReference>
<dbReference type="InterPro" id="IPR010982">
    <property type="entry name" value="Lambda_DNA-bd_dom_sf"/>
</dbReference>
<dbReference type="InterPro" id="IPR001387">
    <property type="entry name" value="Cro/C1-type_HTH"/>
</dbReference>
<dbReference type="InterPro" id="IPR050807">
    <property type="entry name" value="TransReg_Diox_bact_type"/>
</dbReference>
<dbReference type="Proteomes" id="UP000216454">
    <property type="component" value="Unassembled WGS sequence"/>
</dbReference>
<gene>
    <name evidence="6" type="ORF">PSSU_0315</name>
</gene>
<feature type="compositionally biased region" description="Polar residues" evidence="4">
    <location>
        <begin position="17"/>
        <end position="28"/>
    </location>
</feature>
<evidence type="ECO:0000256" key="4">
    <source>
        <dbReference type="SAM" id="MobiDB-lite"/>
    </source>
</evidence>
<dbReference type="SMART" id="SM00530">
    <property type="entry name" value="HTH_XRE"/>
    <property type="match status" value="1"/>
</dbReference>
<evidence type="ECO:0000256" key="2">
    <source>
        <dbReference type="ARBA" id="ARBA00023125"/>
    </source>
</evidence>
<dbReference type="Gene3D" id="1.10.260.40">
    <property type="entry name" value="lambda repressor-like DNA-binding domains"/>
    <property type="match status" value="1"/>
</dbReference>
<evidence type="ECO:0000256" key="3">
    <source>
        <dbReference type="ARBA" id="ARBA00023163"/>
    </source>
</evidence>
<sequence length="147" mass="16325">MALLSVSAHAVDMATTKAGSTQHPTPQKGTHVDNHSAHTDDHSTGRVTKEDATHRKLFGDAIRRTRLARGLSQEELAHKSGMDRSYMGRIERGEQALSIDKIWHVADALDTDPSRLFAISLEIDAMEREREQDEREGFHGIDLGTDV</sequence>
<dbReference type="PANTHER" id="PTHR46797:SF23">
    <property type="entry name" value="HTH-TYPE TRANSCRIPTIONAL REGULATOR SUTR"/>
    <property type="match status" value="1"/>
</dbReference>
<evidence type="ECO:0000313" key="6">
    <source>
        <dbReference type="EMBL" id="OZG53549.1"/>
    </source>
</evidence>
<feature type="region of interest" description="Disordered" evidence="4">
    <location>
        <begin position="15"/>
        <end position="51"/>
    </location>
</feature>
<keyword evidence="2 6" id="KW-0238">DNA-binding</keyword>
<organism evidence="6 7">
    <name type="scientific">Pseudoscardovia suis</name>
    <dbReference type="NCBI Taxonomy" id="987063"/>
    <lineage>
        <taxon>Bacteria</taxon>
        <taxon>Bacillati</taxon>
        <taxon>Actinomycetota</taxon>
        <taxon>Actinomycetes</taxon>
        <taxon>Bifidobacteriales</taxon>
        <taxon>Bifidobacteriaceae</taxon>
        <taxon>Pseudoscardovia</taxon>
    </lineage>
</organism>